<dbReference type="Proteomes" id="UP001597419">
    <property type="component" value="Unassembled WGS sequence"/>
</dbReference>
<dbReference type="InterPro" id="IPR005746">
    <property type="entry name" value="Thioredoxin"/>
</dbReference>
<dbReference type="InterPro" id="IPR013766">
    <property type="entry name" value="Thioredoxin_domain"/>
</dbReference>
<dbReference type="PANTHER" id="PTHR45663:SF11">
    <property type="entry name" value="GEO12009P1"/>
    <property type="match status" value="1"/>
</dbReference>
<keyword evidence="5" id="KW-0676">Redox-active center</keyword>
<dbReference type="NCBIfam" id="TIGR01068">
    <property type="entry name" value="thioredoxin"/>
    <property type="match status" value="1"/>
</dbReference>
<dbReference type="Gene3D" id="3.40.30.10">
    <property type="entry name" value="Glutaredoxin"/>
    <property type="match status" value="1"/>
</dbReference>
<dbReference type="SUPFAM" id="SSF52833">
    <property type="entry name" value="Thioredoxin-like"/>
    <property type="match status" value="1"/>
</dbReference>
<feature type="domain" description="Thioredoxin" evidence="8">
    <location>
        <begin position="1"/>
        <end position="112"/>
    </location>
</feature>
<reference evidence="10" key="1">
    <citation type="journal article" date="2019" name="Int. J. Syst. Evol. Microbiol.">
        <title>The Global Catalogue of Microorganisms (GCM) 10K type strain sequencing project: providing services to taxonomists for standard genome sequencing and annotation.</title>
        <authorList>
            <consortium name="The Broad Institute Genomics Platform"/>
            <consortium name="The Broad Institute Genome Sequencing Center for Infectious Disease"/>
            <person name="Wu L."/>
            <person name="Ma J."/>
        </authorList>
    </citation>
    <scope>NUCLEOTIDE SEQUENCE [LARGE SCALE GENOMIC DNA]</scope>
    <source>
        <strain evidence="10">CGMCC 4.7643</strain>
    </source>
</reference>
<dbReference type="InterPro" id="IPR036249">
    <property type="entry name" value="Thioredoxin-like_sf"/>
</dbReference>
<gene>
    <name evidence="9" type="primary">trxA</name>
    <name evidence="9" type="ORF">ACFSYJ_27595</name>
</gene>
<dbReference type="EMBL" id="JBHUKU010000015">
    <property type="protein sequence ID" value="MFD2462401.1"/>
    <property type="molecule type" value="Genomic_DNA"/>
</dbReference>
<evidence type="ECO:0000256" key="7">
    <source>
        <dbReference type="PIRNR" id="PIRNR000077"/>
    </source>
</evidence>
<evidence type="ECO:0000256" key="2">
    <source>
        <dbReference type="ARBA" id="ARBA00022448"/>
    </source>
</evidence>
<keyword evidence="10" id="KW-1185">Reference proteome</keyword>
<evidence type="ECO:0000313" key="9">
    <source>
        <dbReference type="EMBL" id="MFD2462401.1"/>
    </source>
</evidence>
<evidence type="ECO:0000256" key="3">
    <source>
        <dbReference type="ARBA" id="ARBA00022982"/>
    </source>
</evidence>
<protein>
    <recommendedName>
        <fullName evidence="6 7">Thioredoxin</fullName>
    </recommendedName>
</protein>
<comment type="similarity">
    <text evidence="1 7">Belongs to the thioredoxin family.</text>
</comment>
<evidence type="ECO:0000256" key="5">
    <source>
        <dbReference type="ARBA" id="ARBA00023284"/>
    </source>
</evidence>
<organism evidence="9 10">
    <name type="scientific">Amycolatopsis samaneae</name>
    <dbReference type="NCBI Taxonomy" id="664691"/>
    <lineage>
        <taxon>Bacteria</taxon>
        <taxon>Bacillati</taxon>
        <taxon>Actinomycetota</taxon>
        <taxon>Actinomycetes</taxon>
        <taxon>Pseudonocardiales</taxon>
        <taxon>Pseudonocardiaceae</taxon>
        <taxon>Amycolatopsis</taxon>
    </lineage>
</organism>
<evidence type="ECO:0000256" key="6">
    <source>
        <dbReference type="NCBIfam" id="TIGR01068"/>
    </source>
</evidence>
<name>A0ABW5GND7_9PSEU</name>
<evidence type="ECO:0000259" key="8">
    <source>
        <dbReference type="PROSITE" id="PS51352"/>
    </source>
</evidence>
<dbReference type="Pfam" id="PF00085">
    <property type="entry name" value="Thioredoxin"/>
    <property type="match status" value="1"/>
</dbReference>
<evidence type="ECO:0000256" key="4">
    <source>
        <dbReference type="ARBA" id="ARBA00023157"/>
    </source>
</evidence>
<dbReference type="PANTHER" id="PTHR45663">
    <property type="entry name" value="GEO12009P1"/>
    <property type="match status" value="1"/>
</dbReference>
<dbReference type="PROSITE" id="PS51352">
    <property type="entry name" value="THIOREDOXIN_2"/>
    <property type="match status" value="1"/>
</dbReference>
<evidence type="ECO:0000313" key="10">
    <source>
        <dbReference type="Proteomes" id="UP001597419"/>
    </source>
</evidence>
<accession>A0ABW5GND7</accession>
<dbReference type="PRINTS" id="PR00421">
    <property type="entry name" value="THIOREDOXIN"/>
</dbReference>
<dbReference type="PROSITE" id="PS00194">
    <property type="entry name" value="THIOREDOXIN_1"/>
    <property type="match status" value="1"/>
</dbReference>
<sequence length="113" mass="12512">MSAPATDLVVVTDATFEHEVLRQDRPVLVDFWAQWCPPCHMIAPVLAEIAAERAGDLLVRKFNTDENPLVAREYRVMSLPTLMLFRDGAPIRSLVGARPKAKLLAELDAALTS</sequence>
<dbReference type="RefSeq" id="WP_345400832.1">
    <property type="nucleotide sequence ID" value="NZ_BAABHG010000012.1"/>
</dbReference>
<keyword evidence="3" id="KW-0249">Electron transport</keyword>
<dbReference type="PIRSF" id="PIRSF000077">
    <property type="entry name" value="Thioredoxin"/>
    <property type="match status" value="1"/>
</dbReference>
<keyword evidence="2" id="KW-0813">Transport</keyword>
<keyword evidence="4" id="KW-1015">Disulfide bond</keyword>
<dbReference type="CDD" id="cd02947">
    <property type="entry name" value="TRX_family"/>
    <property type="match status" value="1"/>
</dbReference>
<evidence type="ECO:0000256" key="1">
    <source>
        <dbReference type="ARBA" id="ARBA00008987"/>
    </source>
</evidence>
<proteinExistence type="inferred from homology"/>
<dbReference type="InterPro" id="IPR017937">
    <property type="entry name" value="Thioredoxin_CS"/>
</dbReference>
<comment type="caution">
    <text evidence="9">The sequence shown here is derived from an EMBL/GenBank/DDBJ whole genome shotgun (WGS) entry which is preliminary data.</text>
</comment>